<proteinExistence type="predicted"/>
<dbReference type="Gene3D" id="1.25.40.10">
    <property type="entry name" value="Tetratricopeptide repeat domain"/>
    <property type="match status" value="1"/>
</dbReference>
<gene>
    <name evidence="1" type="ORF">PTTT1_LOCUS14552</name>
</gene>
<accession>A0A8J9S3I0</accession>
<protein>
    <submittedName>
        <fullName evidence="1">Uncharacterized protein</fullName>
    </submittedName>
</protein>
<dbReference type="SUPFAM" id="SSF48452">
    <property type="entry name" value="TPR-like"/>
    <property type="match status" value="1"/>
</dbReference>
<sequence length="310" mass="34748">MNYIPDSMIPADRKDLCSGTLSKKPAFGRTRGLEEQPMKSDRSLVSKLTFAFASKNSLDSTETLLNHMGEDTSDVSFLEEEEFDLRTAIGQPNAGEPATRRKQAKFWRKKTQLHLAQYGTKSRKLAISFMNLGLAEFERGNADAAVNALATSASIFQNLATDTRLGYAMSLHFISLAGLACGKISIAKDAIEECYKIRLVELGPLHIDTIDSYCQIGYIYIYTRQFTLAMSTLSEGFKVMRAVFDDSNEKIVDIATEIGTLCVQLGEKPRAQWYFNFALRSCHSLHLWQKAASLEEQLYKYGLSETRVDL</sequence>
<dbReference type="InterPro" id="IPR011990">
    <property type="entry name" value="TPR-like_helical_dom_sf"/>
</dbReference>
<reference evidence="1" key="1">
    <citation type="submission" date="2022-02" db="EMBL/GenBank/DDBJ databases">
        <authorList>
            <person name="Giguere J D."/>
        </authorList>
    </citation>
    <scope>NUCLEOTIDE SEQUENCE</scope>
    <source>
        <strain evidence="1">CCAP 1055/1</strain>
    </source>
</reference>
<name>A0A8J9S3I0_PHATR</name>
<evidence type="ECO:0000313" key="1">
    <source>
        <dbReference type="EMBL" id="CAG9280825.1"/>
    </source>
</evidence>
<dbReference type="AlphaFoldDB" id="A0A8J9S3I0"/>
<dbReference type="EMBL" id="OU594955">
    <property type="protein sequence ID" value="CAG9280825.1"/>
    <property type="molecule type" value="Genomic_DNA"/>
</dbReference>
<organism evidence="1">
    <name type="scientific">Phaeodactylum tricornutum</name>
    <name type="common">Diatom</name>
    <dbReference type="NCBI Taxonomy" id="2850"/>
    <lineage>
        <taxon>Eukaryota</taxon>
        <taxon>Sar</taxon>
        <taxon>Stramenopiles</taxon>
        <taxon>Ochrophyta</taxon>
        <taxon>Bacillariophyta</taxon>
        <taxon>Bacillariophyceae</taxon>
        <taxon>Bacillariophycidae</taxon>
        <taxon>Naviculales</taxon>
        <taxon>Phaeodactylaceae</taxon>
        <taxon>Phaeodactylum</taxon>
    </lineage>
</organism>
<dbReference type="Proteomes" id="UP000836788">
    <property type="component" value="Chromosome 14"/>
</dbReference>